<dbReference type="GO" id="GO:0051205">
    <property type="term" value="P:protein insertion into membrane"/>
    <property type="evidence" value="ECO:0007669"/>
    <property type="project" value="TreeGrafter"/>
</dbReference>
<evidence type="ECO:0000259" key="12">
    <source>
        <dbReference type="Pfam" id="PF02096"/>
    </source>
</evidence>
<dbReference type="Pfam" id="PF02096">
    <property type="entry name" value="60KD_IMP"/>
    <property type="match status" value="1"/>
</dbReference>
<dbReference type="CDD" id="cd20070">
    <property type="entry name" value="5TM_YidC_Alb3"/>
    <property type="match status" value="1"/>
</dbReference>
<evidence type="ECO:0000256" key="3">
    <source>
        <dbReference type="ARBA" id="ARBA00022475"/>
    </source>
</evidence>
<keyword evidence="5" id="KW-0653">Protein transport</keyword>
<comment type="subcellular location">
    <subcellularLocation>
        <location evidence="1">Cell membrane</location>
        <topology evidence="1">Multi-pass membrane protein</topology>
    </subcellularLocation>
    <subcellularLocation>
        <location evidence="9">Membrane</location>
        <topology evidence="9">Multi-pass membrane protein</topology>
    </subcellularLocation>
</comment>
<protein>
    <submittedName>
        <fullName evidence="13">Inner membrane protein translocase and chaperone YidC, long form</fullName>
    </submittedName>
</protein>
<gene>
    <name evidence="13" type="ORF">AVDCRST_MAG18-954</name>
</gene>
<keyword evidence="8" id="KW-0143">Chaperone</keyword>
<evidence type="ECO:0000256" key="6">
    <source>
        <dbReference type="ARBA" id="ARBA00022989"/>
    </source>
</evidence>
<evidence type="ECO:0000256" key="7">
    <source>
        <dbReference type="ARBA" id="ARBA00023136"/>
    </source>
</evidence>
<dbReference type="GO" id="GO:0005886">
    <property type="term" value="C:plasma membrane"/>
    <property type="evidence" value="ECO:0007669"/>
    <property type="project" value="UniProtKB-SubCell"/>
</dbReference>
<dbReference type="InterPro" id="IPR047196">
    <property type="entry name" value="YidC_ALB_C"/>
</dbReference>
<dbReference type="PANTHER" id="PTHR12428:SF65">
    <property type="entry name" value="CYTOCHROME C OXIDASE ASSEMBLY PROTEIN COX18, MITOCHONDRIAL"/>
    <property type="match status" value="1"/>
</dbReference>
<dbReference type="EMBL" id="CADCWN010000065">
    <property type="protein sequence ID" value="CAA9559477.1"/>
    <property type="molecule type" value="Genomic_DNA"/>
</dbReference>
<keyword evidence="2" id="KW-0813">Transport</keyword>
<feature type="transmembrane region" description="Helical" evidence="11">
    <location>
        <begin position="139"/>
        <end position="162"/>
    </location>
</feature>
<comment type="similarity">
    <text evidence="9">Belongs to the OXA1/ALB3/YidC family.</text>
</comment>
<dbReference type="GO" id="GO:0015031">
    <property type="term" value="P:protein transport"/>
    <property type="evidence" value="ECO:0007669"/>
    <property type="project" value="UniProtKB-KW"/>
</dbReference>
<evidence type="ECO:0000256" key="9">
    <source>
        <dbReference type="RuleBase" id="RU003945"/>
    </source>
</evidence>
<keyword evidence="6 11" id="KW-1133">Transmembrane helix</keyword>
<proteinExistence type="inferred from homology"/>
<dbReference type="NCBIfam" id="TIGR03592">
    <property type="entry name" value="yidC_oxa1_cterm"/>
    <property type="match status" value="1"/>
</dbReference>
<dbReference type="GO" id="GO:0032977">
    <property type="term" value="F:membrane insertase activity"/>
    <property type="evidence" value="ECO:0007669"/>
    <property type="project" value="InterPro"/>
</dbReference>
<evidence type="ECO:0000313" key="13">
    <source>
        <dbReference type="EMBL" id="CAA9559477.1"/>
    </source>
</evidence>
<sequence length="376" mass="41393">MLGVNLFPLISIPIWDQFVGLMKLGLETLANVTGSPGLAIIIFTVLIKLVLTPLTLKTIKSQRAMQDLQPKIKALQKRHGSDRQKLSAETMRLYQEHKINPTASCLPILFQLPIFWGLYQSLDQLSKETGGPFQQSFLWLGSLGTPDALHIMPFVAAFFQLIQTRMSMPTGRFKPTDPQQKMMMQMMQFLPITVIFFGWSFPSGLVLYWATQSVFGAVQQYWITGWGALREWLPFLPEVVRYTPPDPDAIDESKVIVAGADGERPVLQQRGLWGMISKQIEKVEQQRVLTEGAGAGEAVATVKASGARANGANGSTRRPRVAVQHSGKGQRSRAADADDLDGGADEEEQLPAAPAPRVSVKKTGAGRNGATPKRRS</sequence>
<feature type="transmembrane region" description="Helical" evidence="11">
    <location>
        <begin position="99"/>
        <end position="119"/>
    </location>
</feature>
<keyword evidence="3" id="KW-1003">Cell membrane</keyword>
<feature type="compositionally biased region" description="Acidic residues" evidence="10">
    <location>
        <begin position="337"/>
        <end position="349"/>
    </location>
</feature>
<evidence type="ECO:0000256" key="10">
    <source>
        <dbReference type="SAM" id="MobiDB-lite"/>
    </source>
</evidence>
<feature type="transmembrane region" description="Helical" evidence="11">
    <location>
        <begin position="37"/>
        <end position="56"/>
    </location>
</feature>
<evidence type="ECO:0000256" key="11">
    <source>
        <dbReference type="SAM" id="Phobius"/>
    </source>
</evidence>
<dbReference type="PANTHER" id="PTHR12428">
    <property type="entry name" value="OXA1"/>
    <property type="match status" value="1"/>
</dbReference>
<reference evidence="13" key="1">
    <citation type="submission" date="2020-02" db="EMBL/GenBank/DDBJ databases">
        <authorList>
            <person name="Meier V. D."/>
        </authorList>
    </citation>
    <scope>NUCLEOTIDE SEQUENCE</scope>
    <source>
        <strain evidence="13">AVDCRST_MAG18</strain>
    </source>
</reference>
<evidence type="ECO:0000256" key="1">
    <source>
        <dbReference type="ARBA" id="ARBA00004651"/>
    </source>
</evidence>
<keyword evidence="7 11" id="KW-0472">Membrane</keyword>
<name>A0A6J4USV5_9BACT</name>
<keyword evidence="4 9" id="KW-0812">Transmembrane</keyword>
<evidence type="ECO:0000256" key="2">
    <source>
        <dbReference type="ARBA" id="ARBA00022448"/>
    </source>
</evidence>
<feature type="transmembrane region" description="Helical" evidence="11">
    <location>
        <begin position="189"/>
        <end position="210"/>
    </location>
</feature>
<dbReference type="InterPro" id="IPR001708">
    <property type="entry name" value="YidC/ALB3/OXA1/COX18"/>
</dbReference>
<evidence type="ECO:0000256" key="8">
    <source>
        <dbReference type="ARBA" id="ARBA00023186"/>
    </source>
</evidence>
<feature type="compositionally biased region" description="Low complexity" evidence="10">
    <location>
        <begin position="306"/>
        <end position="316"/>
    </location>
</feature>
<feature type="region of interest" description="Disordered" evidence="10">
    <location>
        <begin position="306"/>
        <end position="376"/>
    </location>
</feature>
<dbReference type="InterPro" id="IPR028055">
    <property type="entry name" value="YidC/Oxa/ALB_C"/>
</dbReference>
<organism evidence="13">
    <name type="scientific">uncultured Thermomicrobiales bacterium</name>
    <dbReference type="NCBI Taxonomy" id="1645740"/>
    <lineage>
        <taxon>Bacteria</taxon>
        <taxon>Pseudomonadati</taxon>
        <taxon>Thermomicrobiota</taxon>
        <taxon>Thermomicrobia</taxon>
        <taxon>Thermomicrobiales</taxon>
        <taxon>environmental samples</taxon>
    </lineage>
</organism>
<evidence type="ECO:0000256" key="5">
    <source>
        <dbReference type="ARBA" id="ARBA00022927"/>
    </source>
</evidence>
<feature type="domain" description="Membrane insertase YidC/Oxa/ALB C-terminal" evidence="12">
    <location>
        <begin position="37"/>
        <end position="224"/>
    </location>
</feature>
<evidence type="ECO:0000256" key="4">
    <source>
        <dbReference type="ARBA" id="ARBA00022692"/>
    </source>
</evidence>
<accession>A0A6J4USV5</accession>
<dbReference type="AlphaFoldDB" id="A0A6J4USV5"/>